<feature type="region of interest" description="Disordered" evidence="4">
    <location>
        <begin position="812"/>
        <end position="855"/>
    </location>
</feature>
<dbReference type="InterPro" id="IPR051402">
    <property type="entry name" value="KPR-Related"/>
</dbReference>
<name>A0A163BSC6_DIDRA</name>
<feature type="region of interest" description="Disordered" evidence="4">
    <location>
        <begin position="762"/>
        <end position="781"/>
    </location>
</feature>
<keyword evidence="5" id="KW-0472">Membrane</keyword>
<feature type="domain" description="Ketopantoate reductase N-terminal" evidence="6">
    <location>
        <begin position="10"/>
        <end position="161"/>
    </location>
</feature>
<evidence type="ECO:0000313" key="9">
    <source>
        <dbReference type="Proteomes" id="UP000076837"/>
    </source>
</evidence>
<dbReference type="Proteomes" id="UP000076837">
    <property type="component" value="Unassembled WGS sequence"/>
</dbReference>
<feature type="transmembrane region" description="Helical" evidence="5">
    <location>
        <begin position="6"/>
        <end position="24"/>
    </location>
</feature>
<dbReference type="GO" id="GO:0015940">
    <property type="term" value="P:pantothenate biosynthetic process"/>
    <property type="evidence" value="ECO:0007669"/>
    <property type="project" value="InterPro"/>
</dbReference>
<keyword evidence="2" id="KW-0521">NADP</keyword>
<reference evidence="8 9" key="1">
    <citation type="journal article" date="2016" name="Sci. Rep.">
        <title>Draft genome sequencing and secretome analysis of fungal phytopathogen Ascochyta rabiei provides insight into the necrotrophic effector repertoire.</title>
        <authorList>
            <person name="Verma S."/>
            <person name="Gazara R.K."/>
            <person name="Nizam S."/>
            <person name="Parween S."/>
            <person name="Chattopadhyay D."/>
            <person name="Verma P.K."/>
        </authorList>
    </citation>
    <scope>NUCLEOTIDE SEQUENCE [LARGE SCALE GENOMIC DNA]</scope>
    <source>
        <strain evidence="8 9">ArDII</strain>
    </source>
</reference>
<dbReference type="GO" id="GO:0008677">
    <property type="term" value="F:2-dehydropantoate 2-reductase activity"/>
    <property type="evidence" value="ECO:0007669"/>
    <property type="project" value="InterPro"/>
</dbReference>
<feature type="domain" description="Ketopantoate reductase C-terminal" evidence="7">
    <location>
        <begin position="188"/>
        <end position="311"/>
    </location>
</feature>
<evidence type="ECO:0000256" key="4">
    <source>
        <dbReference type="SAM" id="MobiDB-lite"/>
    </source>
</evidence>
<keyword evidence="5" id="KW-0812">Transmembrane</keyword>
<gene>
    <name evidence="8" type="ORF">ST47_g6929</name>
</gene>
<dbReference type="Pfam" id="PF08546">
    <property type="entry name" value="ApbA_C"/>
    <property type="match status" value="1"/>
</dbReference>
<keyword evidence="5" id="KW-1133">Transmembrane helix</keyword>
<dbReference type="SUPFAM" id="SSF48179">
    <property type="entry name" value="6-phosphogluconate dehydrogenase C-terminal domain-like"/>
    <property type="match status" value="1"/>
</dbReference>
<dbReference type="InterPro" id="IPR008927">
    <property type="entry name" value="6-PGluconate_DH-like_C_sf"/>
</dbReference>
<keyword evidence="9" id="KW-1185">Reference proteome</keyword>
<sequence>MTGNTQPNVLLFGAGGVGTVYLWLLSKSSTTTAVCRSNYDVAKEDGFIINSSIFGQGIHFRPNVVRSCEEAASANETPYDYIVVCSKAIPDTVPKWIAPVVTPGHTTIVLLQNGVGIEEEYRVAFPSNPIVSTVLYFPATQRPAGVIKHGEVERLEIGAYPSSASAEHAKAFAQLVQSAGATAILHEDIQLIRWTKLLINASWNPICALSFSKDTDVLESYDGAPDIIEAVMLEIRDIAVAYGYNITEEKVKFELNRAKARIPIHAGIEPSMLQDVQTGRRIEVEAIVGNPVRMGRAKGVKCDRLELLIQAALVFDIGPFPALLSWLNYTFLIALLLTTTPKLPNGPPITATSSKQLRFPAKMTTDSSLSLLFSIVAFLFECVVLLCMSPLIGSGPLQAVMKTAVRTLLGSPGKFEYLLELEYDDHIGDSPSNTWEACQYLCIIAIMSLPAAATYFIFSTCMFQWKLHSTRTDGPKSSEGSVNTLPTSQSPTILRSCCRTLRTMRRVAAETCLAIAHLVYMARAFHLSLNLRFKHLQSSWPNLSHTRTSNPSAAANVLPDNWGLFSLYQPPIEGRSLKKTYNKKAATIDAVASDAMQLVSQTEKDISMADLSSISTPESSELFQSLLTAVSERANIVEASKQHRSIFLRMVEEKLTAITPLSVHAQDLHQCIWIQMLSSFYTELQPHCYLFQEHGDDVLMSLLRNICHFGNHLGLQFQPPNFTRPGTPPAATHQQPKGFVSTTGGQQAAISAVTFPPVQTQRLPAMSQQSPSGPRSGTGRLQAGTSVAVKPMDLGFAASTLNFGITEEEFTPARRKQTTAKQHRALRPTATRTSPKGAVSRSCPNQSSSHEPTFEEILEDQMIAEFSAQ</sequence>
<evidence type="ECO:0000259" key="6">
    <source>
        <dbReference type="Pfam" id="PF02558"/>
    </source>
</evidence>
<evidence type="ECO:0000256" key="1">
    <source>
        <dbReference type="ARBA" id="ARBA00007870"/>
    </source>
</evidence>
<dbReference type="PANTHER" id="PTHR21708">
    <property type="entry name" value="PROBABLE 2-DEHYDROPANTOATE 2-REDUCTASE"/>
    <property type="match status" value="1"/>
</dbReference>
<dbReference type="STRING" id="5454.A0A163BSC6"/>
<feature type="compositionally biased region" description="Polar residues" evidence="4">
    <location>
        <begin position="762"/>
        <end position="775"/>
    </location>
</feature>
<accession>A0A163BSC6</accession>
<dbReference type="InterPro" id="IPR013752">
    <property type="entry name" value="KPA_reductase"/>
</dbReference>
<feature type="compositionally biased region" description="Basic residues" evidence="4">
    <location>
        <begin position="813"/>
        <end position="826"/>
    </location>
</feature>
<comment type="similarity">
    <text evidence="1">Belongs to the ketopantoate reductase family.</text>
</comment>
<feature type="transmembrane region" description="Helical" evidence="5">
    <location>
        <begin position="313"/>
        <end position="337"/>
    </location>
</feature>
<dbReference type="Gene3D" id="1.10.1040.10">
    <property type="entry name" value="N-(1-d-carboxylethyl)-l-norvaline Dehydrogenase, domain 2"/>
    <property type="match status" value="1"/>
</dbReference>
<feature type="compositionally biased region" description="Polar residues" evidence="4">
    <location>
        <begin position="842"/>
        <end position="851"/>
    </location>
</feature>
<dbReference type="NCBIfam" id="TIGR00745">
    <property type="entry name" value="apbA_panE"/>
    <property type="match status" value="1"/>
</dbReference>
<evidence type="ECO:0000256" key="3">
    <source>
        <dbReference type="ARBA" id="ARBA00023002"/>
    </source>
</evidence>
<keyword evidence="3" id="KW-0560">Oxidoreductase</keyword>
<dbReference type="AlphaFoldDB" id="A0A163BSC6"/>
<comment type="caution">
    <text evidence="8">The sequence shown here is derived from an EMBL/GenBank/DDBJ whole genome shotgun (WGS) entry which is preliminary data.</text>
</comment>
<evidence type="ECO:0000256" key="5">
    <source>
        <dbReference type="SAM" id="Phobius"/>
    </source>
</evidence>
<evidence type="ECO:0000256" key="2">
    <source>
        <dbReference type="ARBA" id="ARBA00022857"/>
    </source>
</evidence>
<dbReference type="FunFam" id="1.10.1040.10:FF:000017">
    <property type="entry name" value="2-dehydropantoate 2-reductase"/>
    <property type="match status" value="1"/>
</dbReference>
<organism evidence="8 9">
    <name type="scientific">Didymella rabiei</name>
    <name type="common">Chickpea ascochyta blight fungus</name>
    <name type="synonym">Mycosphaerella rabiei</name>
    <dbReference type="NCBI Taxonomy" id="5454"/>
    <lineage>
        <taxon>Eukaryota</taxon>
        <taxon>Fungi</taxon>
        <taxon>Dikarya</taxon>
        <taxon>Ascomycota</taxon>
        <taxon>Pezizomycotina</taxon>
        <taxon>Dothideomycetes</taxon>
        <taxon>Pleosporomycetidae</taxon>
        <taxon>Pleosporales</taxon>
        <taxon>Pleosporineae</taxon>
        <taxon>Didymellaceae</taxon>
        <taxon>Ascochyta</taxon>
    </lineage>
</organism>
<dbReference type="GO" id="GO:0005737">
    <property type="term" value="C:cytoplasm"/>
    <property type="evidence" value="ECO:0007669"/>
    <property type="project" value="TreeGrafter"/>
</dbReference>
<evidence type="ECO:0000313" key="8">
    <source>
        <dbReference type="EMBL" id="KZM21949.1"/>
    </source>
</evidence>
<protein>
    <submittedName>
        <fullName evidence="8">2-dehydropantoate 2-reductase</fullName>
    </submittedName>
</protein>
<feature type="transmembrane region" description="Helical" evidence="5">
    <location>
        <begin position="369"/>
        <end position="392"/>
    </location>
</feature>
<evidence type="ECO:0000259" key="7">
    <source>
        <dbReference type="Pfam" id="PF08546"/>
    </source>
</evidence>
<feature type="transmembrane region" description="Helical" evidence="5">
    <location>
        <begin position="440"/>
        <end position="458"/>
    </location>
</feature>
<proteinExistence type="inferred from homology"/>
<dbReference type="PANTHER" id="PTHR21708:SF30">
    <property type="entry name" value="2-DEHYDROPANTOATE 2-REDUCTASE-RELATED"/>
    <property type="match status" value="1"/>
</dbReference>
<dbReference type="Pfam" id="PF02558">
    <property type="entry name" value="ApbA"/>
    <property type="match status" value="1"/>
</dbReference>
<dbReference type="InterPro" id="IPR003710">
    <property type="entry name" value="ApbA"/>
</dbReference>
<dbReference type="EMBL" id="JYNV01000231">
    <property type="protein sequence ID" value="KZM21949.1"/>
    <property type="molecule type" value="Genomic_DNA"/>
</dbReference>
<dbReference type="InterPro" id="IPR013332">
    <property type="entry name" value="KPR_N"/>
</dbReference>
<dbReference type="Gene3D" id="3.40.50.720">
    <property type="entry name" value="NAD(P)-binding Rossmann-like Domain"/>
    <property type="match status" value="1"/>
</dbReference>
<dbReference type="InterPro" id="IPR013328">
    <property type="entry name" value="6PGD_dom2"/>
</dbReference>